<proteinExistence type="predicted"/>
<reference evidence="1" key="1">
    <citation type="submission" date="2011-01" db="EMBL/GenBank/DDBJ databases">
        <authorList>
            <person name="Muzny D."/>
            <person name="Qin X."/>
            <person name="Buhay C."/>
            <person name="Dugan-Rocha S."/>
            <person name="Ding Y."/>
            <person name="Chen G."/>
            <person name="Hawes A."/>
            <person name="Holder M."/>
            <person name="Jhangiani S."/>
            <person name="Johnson A."/>
            <person name="Khan Z."/>
            <person name="Li Z."/>
            <person name="Liu W."/>
            <person name="Liu X."/>
            <person name="Perez L."/>
            <person name="Shen H."/>
            <person name="Wang Q."/>
            <person name="Watt J."/>
            <person name="Xi L."/>
            <person name="Xin Y."/>
            <person name="Zhou J."/>
            <person name="Deng J."/>
            <person name="Jiang H."/>
            <person name="Liu Y."/>
            <person name="Qu J."/>
            <person name="Song X.-Z."/>
            <person name="Zhang L."/>
            <person name="Villasana D."/>
            <person name="Johnson A."/>
            <person name="Liu J."/>
            <person name="Liyanage D."/>
            <person name="Lorensuhewa L."/>
            <person name="Robinson T."/>
            <person name="Song A."/>
            <person name="Song B.-B."/>
            <person name="Dinh H."/>
            <person name="Thornton R."/>
            <person name="Coyle M."/>
            <person name="Francisco L."/>
            <person name="Jackson L."/>
            <person name="Javaid M."/>
            <person name="Korchina V."/>
            <person name="Kovar C."/>
            <person name="Mata R."/>
            <person name="Mathew T."/>
            <person name="Ngo R."/>
            <person name="Nguyen L."/>
            <person name="Nguyen N."/>
            <person name="Okwuonu G."/>
            <person name="Ongeri F."/>
            <person name="Pham C."/>
            <person name="Simmons D."/>
            <person name="Wilczek-Boney K."/>
            <person name="Hale W."/>
            <person name="Jakkamsetti A."/>
            <person name="Pham P."/>
            <person name="Ruth R."/>
            <person name="San Lucas F."/>
            <person name="Warren J."/>
            <person name="Zhang J."/>
            <person name="Zhao Z."/>
            <person name="Zhou C."/>
            <person name="Zhu D."/>
            <person name="Lee S."/>
            <person name="Bess C."/>
            <person name="Blankenburg K."/>
            <person name="Forbes L."/>
            <person name="Fu Q."/>
            <person name="Gubbala S."/>
            <person name="Hirani K."/>
            <person name="Jayaseelan J.C."/>
            <person name="Lara F."/>
            <person name="Munidasa M."/>
            <person name="Palculict T."/>
            <person name="Patil S."/>
            <person name="Pu L.-L."/>
            <person name="Saada N."/>
            <person name="Tang L."/>
            <person name="Weissenberger G."/>
            <person name="Zhu Y."/>
            <person name="Hemphill L."/>
            <person name="Shang Y."/>
            <person name="Youmans B."/>
            <person name="Ayvaz T."/>
            <person name="Ross M."/>
            <person name="Santibanez J."/>
            <person name="Aqrawi P."/>
            <person name="Gross S."/>
            <person name="Joshi V."/>
            <person name="Fowler G."/>
            <person name="Nazareth L."/>
            <person name="Reid J."/>
            <person name="Worley K."/>
            <person name="Petrosino J."/>
            <person name="Highlander S."/>
            <person name="Gibbs R."/>
        </authorList>
    </citation>
    <scope>NUCLEOTIDE SEQUENCE [LARGE SCALE GENOMIC DNA]</scope>
    <source>
        <strain evidence="1">ATCC 19414</strain>
    </source>
</reference>
<dbReference type="InterPro" id="IPR011009">
    <property type="entry name" value="Kinase-like_dom_sf"/>
</dbReference>
<protein>
    <submittedName>
        <fullName evidence="1">Mucin-desulfating sulfatase</fullName>
        <ecNumber evidence="1">3.1.6.-</ecNumber>
    </submittedName>
</protein>
<organism evidence="1 2">
    <name type="scientific">Erysipelothrix rhusiopathiae ATCC 19414</name>
    <dbReference type="NCBI Taxonomy" id="525280"/>
    <lineage>
        <taxon>Bacteria</taxon>
        <taxon>Bacillati</taxon>
        <taxon>Bacillota</taxon>
        <taxon>Erysipelotrichia</taxon>
        <taxon>Erysipelotrichales</taxon>
        <taxon>Erysipelotrichaceae</taxon>
        <taxon>Erysipelothrix</taxon>
    </lineage>
</organism>
<sequence length="96" mass="11122">MESINEVIKEFCFDGDVIEVIPFGNGHINDTYRVICSQGSYVLQKINHKIFLDPRGLIENIEKVTNHIRKKVLIRGGNPSREVLNLIPTRHQEYIF</sequence>
<accession>E7FVF7</accession>
<dbReference type="Proteomes" id="UP000003028">
    <property type="component" value="Unassembled WGS sequence"/>
</dbReference>
<comment type="caution">
    <text evidence="1">The sequence shown here is derived from an EMBL/GenBank/DDBJ whole genome shotgun (WGS) entry which is preliminary data.</text>
</comment>
<dbReference type="GO" id="GO:0016787">
    <property type="term" value="F:hydrolase activity"/>
    <property type="evidence" value="ECO:0007669"/>
    <property type="project" value="UniProtKB-KW"/>
</dbReference>
<keyword evidence="1" id="KW-0378">Hydrolase</keyword>
<dbReference type="EMBL" id="ACLK02000002">
    <property type="protein sequence ID" value="EFY08877.1"/>
    <property type="molecule type" value="Genomic_DNA"/>
</dbReference>
<dbReference type="SUPFAM" id="SSF56112">
    <property type="entry name" value="Protein kinase-like (PK-like)"/>
    <property type="match status" value="1"/>
</dbReference>
<evidence type="ECO:0000313" key="1">
    <source>
        <dbReference type="EMBL" id="EFY08877.1"/>
    </source>
</evidence>
<dbReference type="RefSeq" id="WP_003774761.1">
    <property type="nucleotide sequence ID" value="NZ_ACLK02000002.1"/>
</dbReference>
<keyword evidence="2" id="KW-1185">Reference proteome</keyword>
<name>E7FVF7_ERYRH</name>
<dbReference type="EC" id="3.1.6.-" evidence="1"/>
<evidence type="ECO:0000313" key="2">
    <source>
        <dbReference type="Proteomes" id="UP000003028"/>
    </source>
</evidence>
<gene>
    <name evidence="1" type="primary">mdsC</name>
    <name evidence="1" type="ORF">HMPREF0357_10984</name>
</gene>
<dbReference type="AlphaFoldDB" id="E7FVF7"/>